<dbReference type="Proteomes" id="UP000319555">
    <property type="component" value="Unassembled WGS sequence"/>
</dbReference>
<dbReference type="OrthoDB" id="7867097at2"/>
<evidence type="ECO:0008006" key="4">
    <source>
        <dbReference type="Google" id="ProtNLM"/>
    </source>
</evidence>
<dbReference type="AlphaFoldDB" id="A0A521BTQ2"/>
<keyword evidence="1" id="KW-0812">Transmembrane</keyword>
<dbReference type="EMBL" id="FXTE01000001">
    <property type="protein sequence ID" value="SMO50536.1"/>
    <property type="molecule type" value="Genomic_DNA"/>
</dbReference>
<evidence type="ECO:0000313" key="3">
    <source>
        <dbReference type="Proteomes" id="UP000319555"/>
    </source>
</evidence>
<protein>
    <recommendedName>
        <fullName evidence="4">PH domain-containing protein</fullName>
    </recommendedName>
</protein>
<organism evidence="2 3">
    <name type="scientific">Ruegeria faecimaris</name>
    <dbReference type="NCBI Taxonomy" id="686389"/>
    <lineage>
        <taxon>Bacteria</taxon>
        <taxon>Pseudomonadati</taxon>
        <taxon>Pseudomonadota</taxon>
        <taxon>Alphaproteobacteria</taxon>
        <taxon>Rhodobacterales</taxon>
        <taxon>Roseobacteraceae</taxon>
        <taxon>Ruegeria</taxon>
    </lineage>
</organism>
<gene>
    <name evidence="2" type="ORF">SAMN06265380_1011206</name>
</gene>
<keyword evidence="1" id="KW-1133">Transmembrane helix</keyword>
<name>A0A521BTQ2_9RHOB</name>
<keyword evidence="1" id="KW-0472">Membrane</keyword>
<evidence type="ECO:0000313" key="2">
    <source>
        <dbReference type="EMBL" id="SMO50536.1"/>
    </source>
</evidence>
<reference evidence="2 3" key="1">
    <citation type="submission" date="2017-05" db="EMBL/GenBank/DDBJ databases">
        <authorList>
            <person name="Varghese N."/>
            <person name="Submissions S."/>
        </authorList>
    </citation>
    <scope>NUCLEOTIDE SEQUENCE [LARGE SCALE GENOMIC DNA]</scope>
    <source>
        <strain evidence="2 3">DSM 28009</strain>
    </source>
</reference>
<accession>A0A521BTQ2</accession>
<proteinExistence type="predicted"/>
<dbReference type="RefSeq" id="WP_142634964.1">
    <property type="nucleotide sequence ID" value="NZ_CANMQC010000001.1"/>
</dbReference>
<evidence type="ECO:0000256" key="1">
    <source>
        <dbReference type="SAM" id="Phobius"/>
    </source>
</evidence>
<sequence length="142" mass="16476">MTPYSYTRHNRSPQVIAILLSVYSALAVLFIAFDAVWWLIGLLALFTLPALWDFAQNTRSGLRLDQDGLRWFSGRREAGVRLSEIDHVRLDTRWDFSVRMSLVLTSEKRIRLPDESTPPHKELESRLKEAGLKVERHHFGPF</sequence>
<feature type="transmembrane region" description="Helical" evidence="1">
    <location>
        <begin position="12"/>
        <end position="31"/>
    </location>
</feature>
<keyword evidence="3" id="KW-1185">Reference proteome</keyword>